<dbReference type="AlphaFoldDB" id="A0A4Q1JIG5"/>
<dbReference type="PIRSF" id="PIRSF018266">
    <property type="entry name" value="FecR"/>
    <property type="match status" value="1"/>
</dbReference>
<keyword evidence="1" id="KW-0812">Transmembrane</keyword>
<organism evidence="4 5">
    <name type="scientific">Ancylomarina salipaludis</name>
    <dbReference type="NCBI Taxonomy" id="2501299"/>
    <lineage>
        <taxon>Bacteria</taxon>
        <taxon>Pseudomonadati</taxon>
        <taxon>Bacteroidota</taxon>
        <taxon>Bacteroidia</taxon>
        <taxon>Marinilabiliales</taxon>
        <taxon>Marinifilaceae</taxon>
        <taxon>Ancylomarina</taxon>
    </lineage>
</organism>
<dbReference type="EMBL" id="SAXA01000016">
    <property type="protein sequence ID" value="RXQ89008.1"/>
    <property type="molecule type" value="Genomic_DNA"/>
</dbReference>
<accession>A0A4Q1JIG5</accession>
<feature type="domain" description="Protein FecR C-terminal" evidence="3">
    <location>
        <begin position="231"/>
        <end position="295"/>
    </location>
</feature>
<keyword evidence="1" id="KW-1133">Transmembrane helix</keyword>
<dbReference type="InterPro" id="IPR012373">
    <property type="entry name" value="Ferrdict_sens_TM"/>
</dbReference>
<keyword evidence="5" id="KW-1185">Reference proteome</keyword>
<dbReference type="Pfam" id="PF16344">
    <property type="entry name" value="FecR_C"/>
    <property type="match status" value="1"/>
</dbReference>
<dbReference type="RefSeq" id="WP_129255385.1">
    <property type="nucleotide sequence ID" value="NZ_SAXA01000016.1"/>
</dbReference>
<dbReference type="InterPro" id="IPR032508">
    <property type="entry name" value="FecR_C"/>
</dbReference>
<dbReference type="PANTHER" id="PTHR30273">
    <property type="entry name" value="PERIPLASMIC SIGNAL SENSOR AND SIGMA FACTOR ACTIVATOR FECR-RELATED"/>
    <property type="match status" value="1"/>
</dbReference>
<dbReference type="Pfam" id="PF04773">
    <property type="entry name" value="FecR"/>
    <property type="match status" value="1"/>
</dbReference>
<evidence type="ECO:0000313" key="4">
    <source>
        <dbReference type="EMBL" id="RXQ89008.1"/>
    </source>
</evidence>
<sequence>MNKDFTDDTFLARWLNGELSVEEVKAFEQSEDYNYYKKIAETSALLEAPFFDKKKAFQAVLQNRMAVKSKSAFPYWSYWLAASIAIIMGGVFLFPSETTYKSQLGEQIAFNLPDGSSVKLNSMSDLSFNKKNWDRKRELNLNGEAYFKVIHGSKFTVHTQQGDVSVLGTEFDVHSRDKYFEVQCFKGRVKVDFKDDETILKAGDAVRFIEETKELWTFSQQVPSWTKGESTFENLPLKEVILAIERQYAVRFKVKGVDLNQRFTGSFTHDNLELALKSVFLPMGIEYKIKDKKQILLFRK</sequence>
<gene>
    <name evidence="4" type="ORF">EO244_14365</name>
</gene>
<dbReference type="Proteomes" id="UP000289703">
    <property type="component" value="Unassembled WGS sequence"/>
</dbReference>
<name>A0A4Q1JIG5_9BACT</name>
<feature type="transmembrane region" description="Helical" evidence="1">
    <location>
        <begin position="75"/>
        <end position="94"/>
    </location>
</feature>
<protein>
    <submittedName>
        <fullName evidence="4">DUF4974 domain-containing protein</fullName>
    </submittedName>
</protein>
<dbReference type="InterPro" id="IPR006860">
    <property type="entry name" value="FecR"/>
</dbReference>
<dbReference type="Gene3D" id="3.55.50.30">
    <property type="match status" value="1"/>
</dbReference>
<evidence type="ECO:0000259" key="2">
    <source>
        <dbReference type="Pfam" id="PF04773"/>
    </source>
</evidence>
<feature type="domain" description="FecR protein" evidence="2">
    <location>
        <begin position="99"/>
        <end position="190"/>
    </location>
</feature>
<reference evidence="4 5" key="1">
    <citation type="submission" date="2019-01" db="EMBL/GenBank/DDBJ databases">
        <title>Ancylomarina salipaludis sp. nov., isolated from a salt marsh.</title>
        <authorList>
            <person name="Yoon J.-H."/>
        </authorList>
    </citation>
    <scope>NUCLEOTIDE SEQUENCE [LARGE SCALE GENOMIC DNA]</scope>
    <source>
        <strain evidence="4 5">SHSM-M15</strain>
    </source>
</reference>
<evidence type="ECO:0000313" key="5">
    <source>
        <dbReference type="Proteomes" id="UP000289703"/>
    </source>
</evidence>
<dbReference type="Gene3D" id="2.60.120.1440">
    <property type="match status" value="1"/>
</dbReference>
<dbReference type="PANTHER" id="PTHR30273:SF2">
    <property type="entry name" value="PROTEIN FECR"/>
    <property type="match status" value="1"/>
</dbReference>
<comment type="caution">
    <text evidence="4">The sequence shown here is derived from an EMBL/GenBank/DDBJ whole genome shotgun (WGS) entry which is preliminary data.</text>
</comment>
<dbReference type="OrthoDB" id="1097347at2"/>
<dbReference type="GO" id="GO:0016989">
    <property type="term" value="F:sigma factor antagonist activity"/>
    <property type="evidence" value="ECO:0007669"/>
    <property type="project" value="TreeGrafter"/>
</dbReference>
<evidence type="ECO:0000256" key="1">
    <source>
        <dbReference type="SAM" id="Phobius"/>
    </source>
</evidence>
<proteinExistence type="predicted"/>
<keyword evidence="1" id="KW-0472">Membrane</keyword>
<evidence type="ECO:0000259" key="3">
    <source>
        <dbReference type="Pfam" id="PF16344"/>
    </source>
</evidence>